<feature type="region of interest" description="Disordered" evidence="1">
    <location>
        <begin position="44"/>
        <end position="93"/>
    </location>
</feature>
<feature type="compositionally biased region" description="Basic and acidic residues" evidence="1">
    <location>
        <begin position="51"/>
        <end position="93"/>
    </location>
</feature>
<sequence length="93" mass="10756">MWLKAPRPPLRLKLVWCKAPRIGCRTIKAHTMIPSLVQDIAHTQTCPHGQEGNRLEKRMEHPLADDWHQERSRGIQNHPDDHHQDSMSEGKGI</sequence>
<dbReference type="EMBL" id="JRHA01000009">
    <property type="protein sequence ID" value="PQK17939.1"/>
    <property type="molecule type" value="Genomic_DNA"/>
</dbReference>
<dbReference type="Proteomes" id="UP000237441">
    <property type="component" value="Unassembled WGS sequence"/>
</dbReference>
<name>A0A2S7YPN2_BEABA</name>
<evidence type="ECO:0000313" key="2">
    <source>
        <dbReference type="EMBL" id="PQK17939.1"/>
    </source>
</evidence>
<gene>
    <name evidence="2" type="ORF">BB8028_0009g01370</name>
</gene>
<evidence type="ECO:0000256" key="1">
    <source>
        <dbReference type="SAM" id="MobiDB-lite"/>
    </source>
</evidence>
<reference evidence="2 3" key="1">
    <citation type="submission" date="2016-07" db="EMBL/GenBank/DDBJ databases">
        <title>Comparative genomics of the entomopathogenic fungus Beauveria bassiana.</title>
        <authorList>
            <person name="Valero Jimenez C.A."/>
            <person name="Zwaan B.J."/>
            <person name="Van Kan J.A."/>
            <person name="Takken W."/>
            <person name="Debets A.J."/>
            <person name="Schoustra S.E."/>
            <person name="Koenraadt C.J."/>
        </authorList>
    </citation>
    <scope>NUCLEOTIDE SEQUENCE [LARGE SCALE GENOMIC DNA]</scope>
    <source>
        <strain evidence="2 3">ARSEF 8028</strain>
    </source>
</reference>
<organism evidence="2 3">
    <name type="scientific">Beauveria bassiana</name>
    <name type="common">White muscardine disease fungus</name>
    <name type="synonym">Tritirachium shiotae</name>
    <dbReference type="NCBI Taxonomy" id="176275"/>
    <lineage>
        <taxon>Eukaryota</taxon>
        <taxon>Fungi</taxon>
        <taxon>Dikarya</taxon>
        <taxon>Ascomycota</taxon>
        <taxon>Pezizomycotina</taxon>
        <taxon>Sordariomycetes</taxon>
        <taxon>Hypocreomycetidae</taxon>
        <taxon>Hypocreales</taxon>
        <taxon>Cordycipitaceae</taxon>
        <taxon>Beauveria</taxon>
    </lineage>
</organism>
<dbReference type="AlphaFoldDB" id="A0A2S7YPN2"/>
<proteinExistence type="predicted"/>
<comment type="caution">
    <text evidence="2">The sequence shown here is derived from an EMBL/GenBank/DDBJ whole genome shotgun (WGS) entry which is preliminary data.</text>
</comment>
<evidence type="ECO:0000313" key="3">
    <source>
        <dbReference type="Proteomes" id="UP000237441"/>
    </source>
</evidence>
<accession>A0A2S7YPN2</accession>
<protein>
    <submittedName>
        <fullName evidence="2">Uncharacterized protein</fullName>
    </submittedName>
</protein>